<evidence type="ECO:0000256" key="2">
    <source>
        <dbReference type="ARBA" id="ARBA00008664"/>
    </source>
</evidence>
<dbReference type="EMBL" id="BOPG01000045">
    <property type="protein sequence ID" value="GIJ59161.1"/>
    <property type="molecule type" value="Genomic_DNA"/>
</dbReference>
<dbReference type="AlphaFoldDB" id="A0A8J3Z879"/>
<dbReference type="GO" id="GO:0004630">
    <property type="term" value="F:phospholipase D activity"/>
    <property type="evidence" value="ECO:0007669"/>
    <property type="project" value="UniProtKB-EC"/>
</dbReference>
<comment type="caution">
    <text evidence="9">The sequence shown here is derived from an EMBL/GenBank/DDBJ whole genome shotgun (WGS) entry which is preliminary data.</text>
</comment>
<dbReference type="PANTHER" id="PTHR43856">
    <property type="entry name" value="CARDIOLIPIN HYDROLASE"/>
    <property type="match status" value="1"/>
</dbReference>
<keyword evidence="7" id="KW-0732">Signal</keyword>
<evidence type="ECO:0000256" key="6">
    <source>
        <dbReference type="ARBA" id="ARBA00023098"/>
    </source>
</evidence>
<evidence type="ECO:0000256" key="1">
    <source>
        <dbReference type="ARBA" id="ARBA00000798"/>
    </source>
</evidence>
<evidence type="ECO:0000256" key="5">
    <source>
        <dbReference type="ARBA" id="ARBA00022963"/>
    </source>
</evidence>
<comment type="similarity">
    <text evidence="2">Belongs to the phospholipase D family.</text>
</comment>
<reference evidence="9" key="1">
    <citation type="submission" date="2021-01" db="EMBL/GenBank/DDBJ databases">
        <title>Whole genome shotgun sequence of Virgisporangium aurantiacum NBRC 16421.</title>
        <authorList>
            <person name="Komaki H."/>
            <person name="Tamura T."/>
        </authorList>
    </citation>
    <scope>NUCLEOTIDE SEQUENCE</scope>
    <source>
        <strain evidence="9">NBRC 16421</strain>
    </source>
</reference>
<sequence>MRPLRLLAAAALSTLATAVVLAAPPASAAVADGAVFNNPLIAAEQYKIRDHVRSLINGAPAGSTITIAMYHFRDTAVAADLVAAKNRGANVRLVVDYSDAAQAAVTTLISALGSDRTKPSFLVLCTQNAACIGNAGTPIMHNKFFLFSSTSGSANVVVQSSANLTTENATKFWNNAVTLVGNTGLYNAYASYFTDLAAKAKTSNYYRTVGSGNAKVYFFPRSGSDESTDTVYNMLNENITCEGNTTVGTQDTHRTIIRIGMWYFSRDDIARRLRELADQKCWVDVIYTTIDAGSLGHLTNHSRIALYQFPDNAGNPYVIHSKYLLIEGTYVGEKDTKWVVTGSHNYSTAALRENDEAMVRIKSNPIHDQYRANFRTARDAANVVEPSAAG</sequence>
<feature type="domain" description="Phospholipase D-like" evidence="8">
    <location>
        <begin position="61"/>
        <end position="194"/>
    </location>
</feature>
<feature type="domain" description="Phospholipase D-like" evidence="8">
    <location>
        <begin position="256"/>
        <end position="375"/>
    </location>
</feature>
<dbReference type="Pfam" id="PF13091">
    <property type="entry name" value="PLDc_2"/>
    <property type="match status" value="2"/>
</dbReference>
<organism evidence="9 10">
    <name type="scientific">Virgisporangium aurantiacum</name>
    <dbReference type="NCBI Taxonomy" id="175570"/>
    <lineage>
        <taxon>Bacteria</taxon>
        <taxon>Bacillati</taxon>
        <taxon>Actinomycetota</taxon>
        <taxon>Actinomycetes</taxon>
        <taxon>Micromonosporales</taxon>
        <taxon>Micromonosporaceae</taxon>
        <taxon>Virgisporangium</taxon>
    </lineage>
</organism>
<comment type="catalytic activity">
    <reaction evidence="1">
        <text>a 1,2-diacyl-sn-glycero-3-phosphocholine + H2O = a 1,2-diacyl-sn-glycero-3-phosphate + choline + H(+)</text>
        <dbReference type="Rhea" id="RHEA:14445"/>
        <dbReference type="ChEBI" id="CHEBI:15354"/>
        <dbReference type="ChEBI" id="CHEBI:15377"/>
        <dbReference type="ChEBI" id="CHEBI:15378"/>
        <dbReference type="ChEBI" id="CHEBI:57643"/>
        <dbReference type="ChEBI" id="CHEBI:58608"/>
        <dbReference type="EC" id="3.1.4.4"/>
    </reaction>
</comment>
<dbReference type="Proteomes" id="UP000612585">
    <property type="component" value="Unassembled WGS sequence"/>
</dbReference>
<keyword evidence="4" id="KW-0378">Hydrolase</keyword>
<dbReference type="InterPro" id="IPR025202">
    <property type="entry name" value="PLD-like_dom"/>
</dbReference>
<dbReference type="SUPFAM" id="SSF56024">
    <property type="entry name" value="Phospholipase D/nuclease"/>
    <property type="match status" value="2"/>
</dbReference>
<feature type="signal peptide" evidence="7">
    <location>
        <begin position="1"/>
        <end position="22"/>
    </location>
</feature>
<dbReference type="GO" id="GO:0016042">
    <property type="term" value="P:lipid catabolic process"/>
    <property type="evidence" value="ECO:0007669"/>
    <property type="project" value="UniProtKB-KW"/>
</dbReference>
<accession>A0A8J3Z879</accession>
<evidence type="ECO:0000259" key="8">
    <source>
        <dbReference type="Pfam" id="PF13091"/>
    </source>
</evidence>
<evidence type="ECO:0000313" key="9">
    <source>
        <dbReference type="EMBL" id="GIJ59161.1"/>
    </source>
</evidence>
<evidence type="ECO:0000256" key="7">
    <source>
        <dbReference type="SAM" id="SignalP"/>
    </source>
</evidence>
<dbReference type="EC" id="3.1.4.4" evidence="3"/>
<keyword evidence="10" id="KW-1185">Reference proteome</keyword>
<name>A0A8J3Z879_9ACTN</name>
<evidence type="ECO:0000256" key="3">
    <source>
        <dbReference type="ARBA" id="ARBA00012027"/>
    </source>
</evidence>
<dbReference type="Gene3D" id="3.30.870.10">
    <property type="entry name" value="Endonuclease Chain A"/>
    <property type="match status" value="2"/>
</dbReference>
<evidence type="ECO:0000313" key="10">
    <source>
        <dbReference type="Proteomes" id="UP000612585"/>
    </source>
</evidence>
<dbReference type="GO" id="GO:0016891">
    <property type="term" value="F:RNA endonuclease activity producing 5'-phosphomonoesters, hydrolytic mechanism"/>
    <property type="evidence" value="ECO:0007669"/>
    <property type="project" value="TreeGrafter"/>
</dbReference>
<feature type="chain" id="PRO_5038974654" description="phospholipase D" evidence="7">
    <location>
        <begin position="23"/>
        <end position="390"/>
    </location>
</feature>
<gene>
    <name evidence="9" type="ORF">Vau01_066770</name>
</gene>
<dbReference type="InterPro" id="IPR051406">
    <property type="entry name" value="PLD_domain"/>
</dbReference>
<dbReference type="PANTHER" id="PTHR43856:SF1">
    <property type="entry name" value="MITOCHONDRIAL CARDIOLIPIN HYDROLASE"/>
    <property type="match status" value="1"/>
</dbReference>
<keyword evidence="5" id="KW-0442">Lipid degradation</keyword>
<evidence type="ECO:0000256" key="4">
    <source>
        <dbReference type="ARBA" id="ARBA00022801"/>
    </source>
</evidence>
<proteinExistence type="inferred from homology"/>
<protein>
    <recommendedName>
        <fullName evidence="3">phospholipase D</fullName>
        <ecNumber evidence="3">3.1.4.4</ecNumber>
    </recommendedName>
</protein>
<keyword evidence="6" id="KW-0443">Lipid metabolism</keyword>